<name>A0A1V9GAE8_9BACT</name>
<gene>
    <name evidence="3" type="ORF">A4R26_33050</name>
</gene>
<protein>
    <recommendedName>
        <fullName evidence="2">Response regulatory domain-containing protein</fullName>
    </recommendedName>
</protein>
<evidence type="ECO:0000313" key="4">
    <source>
        <dbReference type="Proteomes" id="UP000192276"/>
    </source>
</evidence>
<dbReference type="AlphaFoldDB" id="A0A1V9GAE8"/>
<dbReference type="InterPro" id="IPR001789">
    <property type="entry name" value="Sig_transdc_resp-reg_receiver"/>
</dbReference>
<dbReference type="EMBL" id="LWBP01000019">
    <property type="protein sequence ID" value="OQP67645.1"/>
    <property type="molecule type" value="Genomic_DNA"/>
</dbReference>
<dbReference type="InterPro" id="IPR011006">
    <property type="entry name" value="CheY-like_superfamily"/>
</dbReference>
<evidence type="ECO:0000259" key="2">
    <source>
        <dbReference type="PROSITE" id="PS50110"/>
    </source>
</evidence>
<dbReference type="Proteomes" id="UP000192276">
    <property type="component" value="Unassembled WGS sequence"/>
</dbReference>
<feature type="domain" description="Response regulatory" evidence="2">
    <location>
        <begin position="7"/>
        <end position="128"/>
    </location>
</feature>
<dbReference type="SMART" id="SM00448">
    <property type="entry name" value="REC"/>
    <property type="match status" value="1"/>
</dbReference>
<dbReference type="InterPro" id="IPR052893">
    <property type="entry name" value="TCS_response_regulator"/>
</dbReference>
<dbReference type="OrthoDB" id="7631574at2"/>
<sequence>MTIQVRNIILADDDEDDCLLFQDVILDLHIIANIITVQNVEKLLQILANNSNEVPEVIFLDMNMPLRDGMECLKEIRKTPHLKNVPVIMISTSSHSQTVEEAFNEGANLFIRKPDSFKKFRSILNYIFTMEVEGLMEDQKERFLITG</sequence>
<accession>A0A1V9GAE8</accession>
<dbReference type="SUPFAM" id="SSF52172">
    <property type="entry name" value="CheY-like"/>
    <property type="match status" value="1"/>
</dbReference>
<keyword evidence="1" id="KW-0597">Phosphoprotein</keyword>
<dbReference type="Gene3D" id="3.40.50.2300">
    <property type="match status" value="1"/>
</dbReference>
<dbReference type="PANTHER" id="PTHR44520:SF2">
    <property type="entry name" value="RESPONSE REGULATOR RCP1"/>
    <property type="match status" value="1"/>
</dbReference>
<dbReference type="Pfam" id="PF00072">
    <property type="entry name" value="Response_reg"/>
    <property type="match status" value="1"/>
</dbReference>
<evidence type="ECO:0000313" key="3">
    <source>
        <dbReference type="EMBL" id="OQP67645.1"/>
    </source>
</evidence>
<dbReference type="STRING" id="550983.A4R26_33050"/>
<evidence type="ECO:0000256" key="1">
    <source>
        <dbReference type="PROSITE-ProRule" id="PRU00169"/>
    </source>
</evidence>
<feature type="modified residue" description="4-aspartylphosphate" evidence="1">
    <location>
        <position position="61"/>
    </location>
</feature>
<keyword evidence="4" id="KW-1185">Reference proteome</keyword>
<comment type="caution">
    <text evidence="3">The sequence shown here is derived from an EMBL/GenBank/DDBJ whole genome shotgun (WGS) entry which is preliminary data.</text>
</comment>
<dbReference type="PROSITE" id="PS50110">
    <property type="entry name" value="RESPONSE_REGULATORY"/>
    <property type="match status" value="1"/>
</dbReference>
<organism evidence="3 4">
    <name type="scientific">Niastella populi</name>
    <dbReference type="NCBI Taxonomy" id="550983"/>
    <lineage>
        <taxon>Bacteria</taxon>
        <taxon>Pseudomonadati</taxon>
        <taxon>Bacteroidota</taxon>
        <taxon>Chitinophagia</taxon>
        <taxon>Chitinophagales</taxon>
        <taxon>Chitinophagaceae</taxon>
        <taxon>Niastella</taxon>
    </lineage>
</organism>
<dbReference type="PANTHER" id="PTHR44520">
    <property type="entry name" value="RESPONSE REGULATOR RCP1-RELATED"/>
    <property type="match status" value="1"/>
</dbReference>
<reference evidence="4" key="1">
    <citation type="submission" date="2016-04" db="EMBL/GenBank/DDBJ databases">
        <authorList>
            <person name="Chen L."/>
            <person name="Zhuang W."/>
            <person name="Wang G."/>
        </authorList>
    </citation>
    <scope>NUCLEOTIDE SEQUENCE [LARGE SCALE GENOMIC DNA]</scope>
    <source>
        <strain evidence="4">208</strain>
    </source>
</reference>
<proteinExistence type="predicted"/>
<dbReference type="GO" id="GO:0000160">
    <property type="term" value="P:phosphorelay signal transduction system"/>
    <property type="evidence" value="ECO:0007669"/>
    <property type="project" value="InterPro"/>
</dbReference>
<dbReference type="RefSeq" id="WP_081161453.1">
    <property type="nucleotide sequence ID" value="NZ_LWBP01000019.1"/>
</dbReference>